<evidence type="ECO:0000313" key="18">
    <source>
        <dbReference type="EMBL" id="AGA89143.1"/>
    </source>
</evidence>
<evidence type="ECO:0000256" key="6">
    <source>
        <dbReference type="ARBA" id="ARBA00022490"/>
    </source>
</evidence>
<dbReference type="InterPro" id="IPR005714">
    <property type="entry name" value="ATPase_T3SS_FliI/YscN"/>
</dbReference>
<evidence type="ECO:0000256" key="3">
    <source>
        <dbReference type="ARBA" id="ARBA00012473"/>
    </source>
</evidence>
<sequence length="457" mass="48832">MSVATPDSLVRSEHWANAMRAYRTAVENLPAPIAQGRLTRAVGLTLEAVGCQAAVGGRCTIEAMDGSEVDAEVVGFAGERLYLMLAGEDRGLTVNARVTPARHGGGVPVGPEMLGRVLDGAGRPWDGRGPLRAQSRAPLHGRTINPMARAPIDEPLDVGVRAINALLTVGRGQRMGLFAGSGVGKSALLGMMTRNTNADVTVVGLIGERGREVREFVQNTLGDEGRRRAVVVAVPADRPPLMRLHGAMLATSIAEYFRDQGQRVLLLMDSLTRYAQAQREIALAIGEPPATKGYPPSVFAKLPHLAERAGAGDGKGSITAFYTVLVEGDDQLDPIADSARAILDGHVVLSRALADAGHYPAIDIEASVSRLMHEIAAAPHQEAARGLKRLVSLYNRNQDLITLGAYRRGQNAELDEAVERRPAISAFLRQGMRERVDLQSSIAQLIELMQPVSRTAA</sequence>
<evidence type="ECO:0000256" key="15">
    <source>
        <dbReference type="ARBA" id="ARBA00023310"/>
    </source>
</evidence>
<dbReference type="InterPro" id="IPR000194">
    <property type="entry name" value="ATPase_F1/V1/A1_a/bsu_nucl-bd"/>
</dbReference>
<dbReference type="InterPro" id="IPR027417">
    <property type="entry name" value="P-loop_NTPase"/>
</dbReference>
<evidence type="ECO:0000256" key="11">
    <source>
        <dbReference type="ARBA" id="ARBA00022927"/>
    </source>
</evidence>
<comment type="similarity">
    <text evidence="2">Belongs to the ATPase alpha/beta chains family.</text>
</comment>
<dbReference type="GO" id="GO:0005524">
    <property type="term" value="F:ATP binding"/>
    <property type="evidence" value="ECO:0007669"/>
    <property type="project" value="UniProtKB-KW"/>
</dbReference>
<dbReference type="KEGG" id="tmb:Thimo_0273"/>
<evidence type="ECO:0000256" key="8">
    <source>
        <dbReference type="ARBA" id="ARBA00022781"/>
    </source>
</evidence>
<keyword evidence="12" id="KW-1278">Translocase</keyword>
<keyword evidence="13" id="KW-0406">Ion transport</keyword>
<comment type="subcellular location">
    <subcellularLocation>
        <location evidence="1">Cytoplasm</location>
    </subcellularLocation>
</comment>
<dbReference type="CDD" id="cd18114">
    <property type="entry name" value="ATP-synt_flagellum-secretory_path_III_C"/>
    <property type="match status" value="1"/>
</dbReference>
<dbReference type="GO" id="GO:0005737">
    <property type="term" value="C:cytoplasm"/>
    <property type="evidence" value="ECO:0007669"/>
    <property type="project" value="UniProtKB-SubCell"/>
</dbReference>
<dbReference type="STRING" id="765912.Thimo_0273"/>
<dbReference type="GO" id="GO:0016887">
    <property type="term" value="F:ATP hydrolysis activity"/>
    <property type="evidence" value="ECO:0007669"/>
    <property type="project" value="InterPro"/>
</dbReference>
<dbReference type="GO" id="GO:0030254">
    <property type="term" value="P:protein secretion by the type III secretion system"/>
    <property type="evidence" value="ECO:0007669"/>
    <property type="project" value="InterPro"/>
</dbReference>
<keyword evidence="6" id="KW-0963">Cytoplasm</keyword>
<keyword evidence="5" id="KW-0813">Transport</keyword>
<dbReference type="EC" id="7.1.2.2" evidence="3"/>
<evidence type="ECO:0000256" key="10">
    <source>
        <dbReference type="ARBA" id="ARBA00022840"/>
    </source>
</evidence>
<dbReference type="GO" id="GO:0030257">
    <property type="term" value="C:type III protein secretion system complex"/>
    <property type="evidence" value="ECO:0007669"/>
    <property type="project" value="InterPro"/>
</dbReference>
<dbReference type="NCBIfam" id="TIGR03496">
    <property type="entry name" value="FliI_clade1"/>
    <property type="match status" value="1"/>
</dbReference>
<dbReference type="eggNOG" id="COG1157">
    <property type="taxonomic scope" value="Bacteria"/>
</dbReference>
<evidence type="ECO:0000259" key="17">
    <source>
        <dbReference type="SMART" id="SM00382"/>
    </source>
</evidence>
<dbReference type="Gene3D" id="3.40.50.12240">
    <property type="match status" value="1"/>
</dbReference>
<dbReference type="Pfam" id="PF18269">
    <property type="entry name" value="T3SS_ATPase_C"/>
    <property type="match status" value="1"/>
</dbReference>
<dbReference type="AlphaFoldDB" id="L0GQX4"/>
<protein>
    <recommendedName>
        <fullName evidence="4">Flagellum-specific ATP synthase</fullName>
        <ecNumber evidence="3">7.1.2.2</ecNumber>
    </recommendedName>
</protein>
<dbReference type="FunFam" id="3.40.50.12240:FF:000002">
    <property type="entry name" value="Flagellum-specific ATP synthase FliI"/>
    <property type="match status" value="1"/>
</dbReference>
<evidence type="ECO:0000256" key="5">
    <source>
        <dbReference type="ARBA" id="ARBA00022448"/>
    </source>
</evidence>
<keyword evidence="15" id="KW-0066">ATP synthesis</keyword>
<keyword evidence="18" id="KW-0966">Cell projection</keyword>
<dbReference type="PANTHER" id="PTHR15184:SF81">
    <property type="entry name" value="FLAGELLUM-SPECIFIC ATP SYNTHASE"/>
    <property type="match status" value="1"/>
</dbReference>
<evidence type="ECO:0000256" key="1">
    <source>
        <dbReference type="ARBA" id="ARBA00004496"/>
    </source>
</evidence>
<keyword evidence="14" id="KW-1006">Bacterial flagellum protein export</keyword>
<keyword evidence="10" id="KW-0067">ATP-binding</keyword>
<dbReference type="PATRIC" id="fig|765912.4.peg.272"/>
<evidence type="ECO:0000313" key="19">
    <source>
        <dbReference type="Proteomes" id="UP000010816"/>
    </source>
</evidence>
<dbReference type="InterPro" id="IPR003593">
    <property type="entry name" value="AAA+_ATPase"/>
</dbReference>
<dbReference type="EMBL" id="CP003051">
    <property type="protein sequence ID" value="AGA89143.1"/>
    <property type="molecule type" value="Genomic_DNA"/>
</dbReference>
<dbReference type="InterPro" id="IPR050053">
    <property type="entry name" value="ATPase_alpha/beta_chains"/>
</dbReference>
<proteinExistence type="inferred from homology"/>
<evidence type="ECO:0000256" key="7">
    <source>
        <dbReference type="ARBA" id="ARBA00022741"/>
    </source>
</evidence>
<dbReference type="GO" id="GO:0008564">
    <property type="term" value="F:protein-exporting ATPase activity"/>
    <property type="evidence" value="ECO:0007669"/>
    <property type="project" value="UniProtKB-EC"/>
</dbReference>
<keyword evidence="7" id="KW-0547">Nucleotide-binding</keyword>
<dbReference type="CDD" id="cd18117">
    <property type="entry name" value="ATP-synt_flagellum-secretory_path_III_N"/>
    <property type="match status" value="1"/>
</dbReference>
<gene>
    <name evidence="18" type="ORF">Thimo_0273</name>
</gene>
<dbReference type="Pfam" id="PF00006">
    <property type="entry name" value="ATP-synt_ab"/>
    <property type="match status" value="1"/>
</dbReference>
<evidence type="ECO:0000256" key="2">
    <source>
        <dbReference type="ARBA" id="ARBA00008936"/>
    </source>
</evidence>
<dbReference type="PANTHER" id="PTHR15184">
    <property type="entry name" value="ATP SYNTHASE"/>
    <property type="match status" value="1"/>
</dbReference>
<dbReference type="SMART" id="SM00382">
    <property type="entry name" value="AAA"/>
    <property type="match status" value="1"/>
</dbReference>
<dbReference type="InterPro" id="IPR020003">
    <property type="entry name" value="ATPase_a/bsu_AS"/>
</dbReference>
<evidence type="ECO:0000256" key="4">
    <source>
        <dbReference type="ARBA" id="ARBA00020580"/>
    </source>
</evidence>
<keyword evidence="9" id="KW-1005">Bacterial flagellum biogenesis</keyword>
<keyword evidence="19" id="KW-1185">Reference proteome</keyword>
<keyword evidence="18" id="KW-0282">Flagellum</keyword>
<evidence type="ECO:0000256" key="14">
    <source>
        <dbReference type="ARBA" id="ARBA00023225"/>
    </source>
</evidence>
<keyword evidence="11" id="KW-0653">Protein transport</keyword>
<reference evidence="18" key="1">
    <citation type="submission" date="2011-09" db="EMBL/GenBank/DDBJ databases">
        <title>Complete sequence of chromosome of Thioflavicoccus mobilis 8321.</title>
        <authorList>
            <consortium name="US DOE Joint Genome Institute"/>
            <person name="Lucas S."/>
            <person name="Han J."/>
            <person name="Lapidus A."/>
            <person name="Cheng J.-F."/>
            <person name="Goodwin L."/>
            <person name="Pitluck S."/>
            <person name="Peters L."/>
            <person name="Ovchinnikova G."/>
            <person name="Lu M."/>
            <person name="Detter J.C."/>
            <person name="Han C."/>
            <person name="Tapia R."/>
            <person name="Land M."/>
            <person name="Hauser L."/>
            <person name="Kyrpides N."/>
            <person name="Ivanova N."/>
            <person name="Pagani I."/>
            <person name="Vogl K."/>
            <person name="Liu Z."/>
            <person name="Imhoff J."/>
            <person name="Thiel V."/>
            <person name="Frigaard N.-U."/>
            <person name="Bryant D."/>
            <person name="Woyke T."/>
        </authorList>
    </citation>
    <scope>NUCLEOTIDE SEQUENCE [LARGE SCALE GENOMIC DNA]</scope>
    <source>
        <strain evidence="18">8321</strain>
    </source>
</reference>
<keyword evidence="18" id="KW-0969">Cilium</keyword>
<dbReference type="HOGENOM" id="CLU_022398_5_1_6"/>
<dbReference type="CDD" id="cd01136">
    <property type="entry name" value="ATPase_flagellum-secretory_path_III"/>
    <property type="match status" value="1"/>
</dbReference>
<keyword evidence="8" id="KW-0375">Hydrogen ion transport</keyword>
<evidence type="ECO:0000256" key="16">
    <source>
        <dbReference type="ARBA" id="ARBA00034006"/>
    </source>
</evidence>
<dbReference type="GO" id="GO:0044780">
    <property type="term" value="P:bacterial-type flagellum assembly"/>
    <property type="evidence" value="ECO:0007669"/>
    <property type="project" value="InterPro"/>
</dbReference>
<feature type="domain" description="AAA+ ATPase" evidence="17">
    <location>
        <begin position="171"/>
        <end position="353"/>
    </location>
</feature>
<organism evidence="18 19">
    <name type="scientific">Thioflavicoccus mobilis 8321</name>
    <dbReference type="NCBI Taxonomy" id="765912"/>
    <lineage>
        <taxon>Bacteria</taxon>
        <taxon>Pseudomonadati</taxon>
        <taxon>Pseudomonadota</taxon>
        <taxon>Gammaproteobacteria</taxon>
        <taxon>Chromatiales</taxon>
        <taxon>Chromatiaceae</taxon>
        <taxon>Thioflavicoccus</taxon>
    </lineage>
</organism>
<dbReference type="SUPFAM" id="SSF52540">
    <property type="entry name" value="P-loop containing nucleoside triphosphate hydrolases"/>
    <property type="match status" value="1"/>
</dbReference>
<dbReference type="RefSeq" id="WP_015279293.1">
    <property type="nucleotide sequence ID" value="NC_019940.1"/>
</dbReference>
<dbReference type="NCBIfam" id="TIGR01026">
    <property type="entry name" value="fliI_yscN"/>
    <property type="match status" value="1"/>
</dbReference>
<evidence type="ECO:0000256" key="9">
    <source>
        <dbReference type="ARBA" id="ARBA00022795"/>
    </source>
</evidence>
<dbReference type="GO" id="GO:0046933">
    <property type="term" value="F:proton-transporting ATP synthase activity, rotational mechanism"/>
    <property type="evidence" value="ECO:0007669"/>
    <property type="project" value="TreeGrafter"/>
</dbReference>
<evidence type="ECO:0000256" key="13">
    <source>
        <dbReference type="ARBA" id="ARBA00023065"/>
    </source>
</evidence>
<dbReference type="InterPro" id="IPR040627">
    <property type="entry name" value="T3SS_ATPase_C"/>
</dbReference>
<dbReference type="Proteomes" id="UP000010816">
    <property type="component" value="Chromosome"/>
</dbReference>
<evidence type="ECO:0000256" key="12">
    <source>
        <dbReference type="ARBA" id="ARBA00022967"/>
    </source>
</evidence>
<dbReference type="OrthoDB" id="9148544at2"/>
<dbReference type="GO" id="GO:0071973">
    <property type="term" value="P:bacterial-type flagellum-dependent cell motility"/>
    <property type="evidence" value="ECO:0007669"/>
    <property type="project" value="InterPro"/>
</dbReference>
<comment type="catalytic activity">
    <reaction evidence="16">
        <text>ATP + H2O + cellular proteinSide 1 = ADP + phosphate + cellular proteinSide 2.</text>
        <dbReference type="EC" id="7.4.2.8"/>
    </reaction>
</comment>
<dbReference type="InterPro" id="IPR020005">
    <property type="entry name" value="FliI_clade1"/>
</dbReference>
<dbReference type="PROSITE" id="PS00152">
    <property type="entry name" value="ATPASE_ALPHA_BETA"/>
    <property type="match status" value="1"/>
</dbReference>
<accession>L0GQX4</accession>
<name>L0GQX4_9GAMM</name>